<dbReference type="PANTHER" id="PTHR43767">
    <property type="entry name" value="LONG-CHAIN-FATTY-ACID--COA LIGASE"/>
    <property type="match status" value="1"/>
</dbReference>
<dbReference type="CDD" id="cd17631">
    <property type="entry name" value="FACL_FadD13-like"/>
    <property type="match status" value="1"/>
</dbReference>
<dbReference type="NCBIfam" id="NF006182">
    <property type="entry name" value="PRK08316.1"/>
    <property type="match status" value="1"/>
</dbReference>
<organism evidence="3 4">
    <name type="scientific">Vreelandella neptunia</name>
    <dbReference type="NCBI Taxonomy" id="115551"/>
    <lineage>
        <taxon>Bacteria</taxon>
        <taxon>Pseudomonadati</taxon>
        <taxon>Pseudomonadota</taxon>
        <taxon>Gammaproteobacteria</taxon>
        <taxon>Oceanospirillales</taxon>
        <taxon>Halomonadaceae</taxon>
        <taxon>Vreelandella</taxon>
    </lineage>
</organism>
<dbReference type="InterPro" id="IPR042099">
    <property type="entry name" value="ANL_N_sf"/>
</dbReference>
<dbReference type="EMBL" id="CP140255">
    <property type="protein sequence ID" value="WQH10963.1"/>
    <property type="molecule type" value="Genomic_DNA"/>
</dbReference>
<accession>A0ABZ0YFU5</accession>
<protein>
    <submittedName>
        <fullName evidence="3">Fatty acyl-CoA synthetase</fullName>
    </submittedName>
</protein>
<dbReference type="InterPro" id="IPR050237">
    <property type="entry name" value="ATP-dep_AMP-bd_enzyme"/>
</dbReference>
<dbReference type="InterPro" id="IPR045851">
    <property type="entry name" value="AMP-bd_C_sf"/>
</dbReference>
<dbReference type="Gene3D" id="3.40.50.12780">
    <property type="entry name" value="N-terminal domain of ligase-like"/>
    <property type="match status" value="1"/>
</dbReference>
<reference evidence="3 4" key="1">
    <citation type="submission" date="2023-11" db="EMBL/GenBank/DDBJ databases">
        <title>MicrobeMod: A computational toolkit for identifying prokaryotic methylation and restriction-modification with nanopore sequencing.</title>
        <authorList>
            <person name="Crits-Christoph A."/>
            <person name="Kang S.C."/>
            <person name="Lee H."/>
            <person name="Ostrov N."/>
        </authorList>
    </citation>
    <scope>NUCLEOTIDE SEQUENCE [LARGE SCALE GENOMIC DNA]</scope>
    <source>
        <strain evidence="3 4">ATCC BAA-805</strain>
    </source>
</reference>
<dbReference type="InterPro" id="IPR000873">
    <property type="entry name" value="AMP-dep_synth/lig_dom"/>
</dbReference>
<dbReference type="Gene3D" id="3.30.300.30">
    <property type="match status" value="1"/>
</dbReference>
<dbReference type="SUPFAM" id="SSF56801">
    <property type="entry name" value="Acetyl-CoA synthetase-like"/>
    <property type="match status" value="1"/>
</dbReference>
<dbReference type="RefSeq" id="WP_133732692.1">
    <property type="nucleotide sequence ID" value="NZ_CP140255.1"/>
</dbReference>
<gene>
    <name evidence="3" type="ORF">SR894_12370</name>
</gene>
<proteinExistence type="predicted"/>
<name>A0ABZ0YFU5_9GAMM</name>
<sequence>MPETSVIQQNSIGAALNRSARKYSHQLALVFGERQWRYQTLNQAANRVANGLLAAGLTPGDRLAVYGKNSDAYVIAWLAAAKAGLVHVPINFALSSDELRYILDQSGATGLLSDISLADKVSAATEGLDLTMMGTLHADQGRDAKSFDVLAHAVSGSSSEAPNSEKSSEEPNVTVDGASLAQLLYTSGTTAAPKAAMMTHQALMAEYMACMVELDIKGSDAMLAALPLYHSAQMHVFLMPALLLGAPVYLLEAPLPELCLSAIADHQIASFFAPPTVWISLLRHAEFDRFDLSALNKAYYGASIMPVPVLEELQQRIPGVGLYNCYGQSEIAPLATVLRPEEHAERPASAGRPILTVETRIVDLEMNDVPPGEHGEIVHRSPQLMNGYWDKPAMTEEAFQGGWFHSGDVGYFDEAGYLYVVDRIKDVINTGGVLVASREVEEGLFKHPAVSEVAVIGQPDEKWIEAITAVVVLKEGQEASEEELIHHAKTLMAPYKVPKHILFADALPKSTAGKILKRHLRQDLKG</sequence>
<dbReference type="Pfam" id="PF00501">
    <property type="entry name" value="AMP-binding"/>
    <property type="match status" value="1"/>
</dbReference>
<dbReference type="NCBIfam" id="NF004837">
    <property type="entry name" value="PRK06187.1"/>
    <property type="match status" value="1"/>
</dbReference>
<dbReference type="InterPro" id="IPR025110">
    <property type="entry name" value="AMP-bd_C"/>
</dbReference>
<evidence type="ECO:0000313" key="3">
    <source>
        <dbReference type="EMBL" id="WQH10963.1"/>
    </source>
</evidence>
<evidence type="ECO:0000313" key="4">
    <source>
        <dbReference type="Proteomes" id="UP001324794"/>
    </source>
</evidence>
<evidence type="ECO:0000259" key="2">
    <source>
        <dbReference type="Pfam" id="PF13193"/>
    </source>
</evidence>
<keyword evidence="4" id="KW-1185">Reference proteome</keyword>
<feature type="domain" description="AMP-dependent synthetase/ligase" evidence="1">
    <location>
        <begin position="17"/>
        <end position="389"/>
    </location>
</feature>
<feature type="domain" description="AMP-binding enzyme C-terminal" evidence="2">
    <location>
        <begin position="439"/>
        <end position="514"/>
    </location>
</feature>
<dbReference type="Proteomes" id="UP001324794">
    <property type="component" value="Chromosome"/>
</dbReference>
<dbReference type="PANTHER" id="PTHR43767:SF1">
    <property type="entry name" value="NONRIBOSOMAL PEPTIDE SYNTHASE PES1 (EUROFUNG)-RELATED"/>
    <property type="match status" value="1"/>
</dbReference>
<evidence type="ECO:0000259" key="1">
    <source>
        <dbReference type="Pfam" id="PF00501"/>
    </source>
</evidence>
<dbReference type="Pfam" id="PF13193">
    <property type="entry name" value="AMP-binding_C"/>
    <property type="match status" value="1"/>
</dbReference>